<keyword evidence="3" id="KW-1185">Reference proteome</keyword>
<sequence length="338" mass="36839">MLAEGHRVDRLDRERVWRIWRRHDALKPRYSVLRSTGADEIRLSVPSWSNFRLLPSVEPLWLPEGDVVSDEQWQAALPSILADLATARRVLKVAYARRVVEPLVKAGALTDSSLADALKASKRPLKPTGALFDETDFGDYERVHRHFSRMYMDGPVGFLDLGDKADGVDELELDALLSQAVATFVHVGSSGQATLVPFPDIVPMLDKYGSRPEAVDDGQLETPSVQFIQQQLDVLERAGLPNHRSSVAELEALGPVFECHGCGVAAPAASDGVKSSSLCWSEMLRHACTVHRDFYAASGEHLPSAVPEIRLSTSTYPPDSPVPPPASSTTAVADVATA</sequence>
<organism evidence="2 3">
    <name type="scientific">Rhodotorula graminis (strain WP1)</name>
    <dbReference type="NCBI Taxonomy" id="578459"/>
    <lineage>
        <taxon>Eukaryota</taxon>
        <taxon>Fungi</taxon>
        <taxon>Dikarya</taxon>
        <taxon>Basidiomycota</taxon>
        <taxon>Pucciniomycotina</taxon>
        <taxon>Microbotryomycetes</taxon>
        <taxon>Sporidiobolales</taxon>
        <taxon>Sporidiobolaceae</taxon>
        <taxon>Rhodotorula</taxon>
    </lineage>
</organism>
<dbReference type="EMBL" id="KQ474075">
    <property type="protein sequence ID" value="KPV77119.1"/>
    <property type="molecule type" value="Genomic_DNA"/>
</dbReference>
<accession>A0A194S960</accession>
<protein>
    <submittedName>
        <fullName evidence="2">Uncharacterized protein</fullName>
    </submittedName>
</protein>
<dbReference type="OrthoDB" id="3248205at2759"/>
<evidence type="ECO:0000313" key="3">
    <source>
        <dbReference type="Proteomes" id="UP000053890"/>
    </source>
</evidence>
<dbReference type="RefSeq" id="XP_018273168.1">
    <property type="nucleotide sequence ID" value="XM_018414045.1"/>
</dbReference>
<evidence type="ECO:0000256" key="1">
    <source>
        <dbReference type="SAM" id="MobiDB-lite"/>
    </source>
</evidence>
<gene>
    <name evidence="2" type="ORF">RHOBADRAFT_42329</name>
</gene>
<dbReference type="AlphaFoldDB" id="A0A194S960"/>
<proteinExistence type="predicted"/>
<feature type="region of interest" description="Disordered" evidence="1">
    <location>
        <begin position="311"/>
        <end position="338"/>
    </location>
</feature>
<dbReference type="Proteomes" id="UP000053890">
    <property type="component" value="Unassembled WGS sequence"/>
</dbReference>
<evidence type="ECO:0000313" key="2">
    <source>
        <dbReference type="EMBL" id="KPV77119.1"/>
    </source>
</evidence>
<reference evidence="2 3" key="1">
    <citation type="journal article" date="2015" name="Front. Microbiol.">
        <title>Genome sequence of the plant growth promoting endophytic yeast Rhodotorula graminis WP1.</title>
        <authorList>
            <person name="Firrincieli A."/>
            <person name="Otillar R."/>
            <person name="Salamov A."/>
            <person name="Schmutz J."/>
            <person name="Khan Z."/>
            <person name="Redman R.S."/>
            <person name="Fleck N.D."/>
            <person name="Lindquist E."/>
            <person name="Grigoriev I.V."/>
            <person name="Doty S.L."/>
        </authorList>
    </citation>
    <scope>NUCLEOTIDE SEQUENCE [LARGE SCALE GENOMIC DNA]</scope>
    <source>
        <strain evidence="2 3">WP1</strain>
    </source>
</reference>
<name>A0A194S960_RHOGW</name>
<dbReference type="GeneID" id="28974493"/>
<feature type="compositionally biased region" description="Low complexity" evidence="1">
    <location>
        <begin position="327"/>
        <end position="338"/>
    </location>
</feature>